<feature type="compositionally biased region" description="Low complexity" evidence="2">
    <location>
        <begin position="495"/>
        <end position="511"/>
    </location>
</feature>
<protein>
    <recommendedName>
        <fullName evidence="3">CCHC-type domain-containing protein</fullName>
    </recommendedName>
</protein>
<comment type="caution">
    <text evidence="4">The sequence shown here is derived from an EMBL/GenBank/DDBJ whole genome shotgun (WGS) entry which is preliminary data.</text>
</comment>
<organism evidence="4 5">
    <name type="scientific">Rhipicephalus microplus</name>
    <name type="common">Cattle tick</name>
    <name type="synonym">Boophilus microplus</name>
    <dbReference type="NCBI Taxonomy" id="6941"/>
    <lineage>
        <taxon>Eukaryota</taxon>
        <taxon>Metazoa</taxon>
        <taxon>Ecdysozoa</taxon>
        <taxon>Arthropoda</taxon>
        <taxon>Chelicerata</taxon>
        <taxon>Arachnida</taxon>
        <taxon>Acari</taxon>
        <taxon>Parasitiformes</taxon>
        <taxon>Ixodida</taxon>
        <taxon>Ixodoidea</taxon>
        <taxon>Ixodidae</taxon>
        <taxon>Rhipicephalinae</taxon>
        <taxon>Rhipicephalus</taxon>
        <taxon>Boophilus</taxon>
    </lineage>
</organism>
<evidence type="ECO:0000256" key="2">
    <source>
        <dbReference type="SAM" id="MobiDB-lite"/>
    </source>
</evidence>
<keyword evidence="1" id="KW-0862">Zinc</keyword>
<dbReference type="Pfam" id="PF00098">
    <property type="entry name" value="zf-CCHC"/>
    <property type="match status" value="1"/>
</dbReference>
<proteinExistence type="predicted"/>
<dbReference type="Proteomes" id="UP000821866">
    <property type="component" value="Chromosome 3"/>
</dbReference>
<feature type="region of interest" description="Disordered" evidence="2">
    <location>
        <begin position="463"/>
        <end position="523"/>
    </location>
</feature>
<evidence type="ECO:0000259" key="3">
    <source>
        <dbReference type="PROSITE" id="PS50158"/>
    </source>
</evidence>
<dbReference type="GO" id="GO:0008270">
    <property type="term" value="F:zinc ion binding"/>
    <property type="evidence" value="ECO:0007669"/>
    <property type="project" value="UniProtKB-KW"/>
</dbReference>
<keyword evidence="1" id="KW-0479">Metal-binding</keyword>
<name>A0A9J6EAF5_RHIMP</name>
<gene>
    <name evidence="4" type="ORF">HPB51_015470</name>
</gene>
<dbReference type="InterPro" id="IPR001878">
    <property type="entry name" value="Znf_CCHC"/>
</dbReference>
<dbReference type="SUPFAM" id="SSF57756">
    <property type="entry name" value="Retrovirus zinc finger-like domains"/>
    <property type="match status" value="1"/>
</dbReference>
<dbReference type="InterPro" id="IPR036875">
    <property type="entry name" value="Znf_CCHC_sf"/>
</dbReference>
<reference evidence="4" key="2">
    <citation type="submission" date="2021-09" db="EMBL/GenBank/DDBJ databases">
        <authorList>
            <person name="Jia N."/>
            <person name="Wang J."/>
            <person name="Shi W."/>
            <person name="Du L."/>
            <person name="Sun Y."/>
            <person name="Zhan W."/>
            <person name="Jiang J."/>
            <person name="Wang Q."/>
            <person name="Zhang B."/>
            <person name="Ji P."/>
            <person name="Sakyi L.B."/>
            <person name="Cui X."/>
            <person name="Yuan T."/>
            <person name="Jiang B."/>
            <person name="Yang W."/>
            <person name="Lam T.T.-Y."/>
            <person name="Chang Q."/>
            <person name="Ding S."/>
            <person name="Wang X."/>
            <person name="Zhu J."/>
            <person name="Ruan X."/>
            <person name="Zhao L."/>
            <person name="Wei J."/>
            <person name="Que T."/>
            <person name="Du C."/>
            <person name="Cheng J."/>
            <person name="Dai P."/>
            <person name="Han X."/>
            <person name="Huang E."/>
            <person name="Gao Y."/>
            <person name="Liu J."/>
            <person name="Shao H."/>
            <person name="Ye R."/>
            <person name="Li L."/>
            <person name="Wei W."/>
            <person name="Wang X."/>
            <person name="Wang C."/>
            <person name="Huo Q."/>
            <person name="Li W."/>
            <person name="Guo W."/>
            <person name="Chen H."/>
            <person name="Chen S."/>
            <person name="Zhou L."/>
            <person name="Zhou L."/>
            <person name="Ni X."/>
            <person name="Tian J."/>
            <person name="Zhou Y."/>
            <person name="Sheng Y."/>
            <person name="Liu T."/>
            <person name="Pan Y."/>
            <person name="Xia L."/>
            <person name="Li J."/>
            <person name="Zhao F."/>
            <person name="Cao W."/>
        </authorList>
    </citation>
    <scope>NUCLEOTIDE SEQUENCE</scope>
    <source>
        <strain evidence="4">Rmic-2018</strain>
        <tissue evidence="4">Larvae</tissue>
    </source>
</reference>
<evidence type="ECO:0000256" key="1">
    <source>
        <dbReference type="PROSITE-ProRule" id="PRU00047"/>
    </source>
</evidence>
<evidence type="ECO:0000313" key="4">
    <source>
        <dbReference type="EMBL" id="KAH8031314.1"/>
    </source>
</evidence>
<keyword evidence="1" id="KW-0863">Zinc-finger</keyword>
<dbReference type="PANTHER" id="PTHR48257">
    <property type="match status" value="1"/>
</dbReference>
<dbReference type="PANTHER" id="PTHR48257:SF1">
    <property type="match status" value="1"/>
</dbReference>
<dbReference type="PROSITE" id="PS50158">
    <property type="entry name" value="ZF_CCHC"/>
    <property type="match status" value="1"/>
</dbReference>
<accession>A0A9J6EAF5</accession>
<dbReference type="VEuPathDB" id="VectorBase:LOC119176982"/>
<feature type="domain" description="CCHC-type" evidence="3">
    <location>
        <begin position="440"/>
        <end position="453"/>
    </location>
</feature>
<dbReference type="AlphaFoldDB" id="A0A9J6EAF5"/>
<evidence type="ECO:0000313" key="5">
    <source>
        <dbReference type="Proteomes" id="UP000821866"/>
    </source>
</evidence>
<sequence>MEKINVRRAVQVVSPPVTAALKPLKERAGHTCDASFAHVGPTVVFMDTMYWWFNLMDVSNCTQHVHQNNPDCKQYESEDDERLGWLETSFLDYLAEIKRQSPAKNFLTKETYEGLLITTISNVECVRYLLTATRFRFVLTRKMSSDPIEAFFGWLRKSAGSNDQTDVRVVLSGIEKALKTGIACTSSSSNVITADSSSCSSSALILRSARAAQNDGEAFPAEATTTLEESLYRGKTLLPTPDVAALAMVGGYIARTVHETISCDECFTLVTKANTSAPSGALIRHQDRALRELIRSVVRDELQQLQQLNQAQQQPSTNCIATIIRDEVQHALGTPRRETPTQVAAPLQAFATSSEPLGVTYADVLRRTVPSSTTPSPVSGFQRTTYTDTFEHNAPAPVPLPAATPYATLQSAQVVPYFADTRPVMRKSDIWRMPDRRPLCYHCGEAGHLYRDCQYRRLGLQGFPANSPRPRFGQRPPEIEDFIARQNVPLRRQSRSPSPRSSSYSGNGNRRPQGRSPSPRLEN</sequence>
<dbReference type="EMBL" id="JABSTU010000005">
    <property type="protein sequence ID" value="KAH8031314.1"/>
    <property type="molecule type" value="Genomic_DNA"/>
</dbReference>
<dbReference type="GO" id="GO:0003676">
    <property type="term" value="F:nucleic acid binding"/>
    <property type="evidence" value="ECO:0007669"/>
    <property type="project" value="InterPro"/>
</dbReference>
<reference evidence="4" key="1">
    <citation type="journal article" date="2020" name="Cell">
        <title>Large-Scale Comparative Analyses of Tick Genomes Elucidate Their Genetic Diversity and Vector Capacities.</title>
        <authorList>
            <consortium name="Tick Genome and Microbiome Consortium (TIGMIC)"/>
            <person name="Jia N."/>
            <person name="Wang J."/>
            <person name="Shi W."/>
            <person name="Du L."/>
            <person name="Sun Y."/>
            <person name="Zhan W."/>
            <person name="Jiang J.F."/>
            <person name="Wang Q."/>
            <person name="Zhang B."/>
            <person name="Ji P."/>
            <person name="Bell-Sakyi L."/>
            <person name="Cui X.M."/>
            <person name="Yuan T.T."/>
            <person name="Jiang B.G."/>
            <person name="Yang W.F."/>
            <person name="Lam T.T."/>
            <person name="Chang Q.C."/>
            <person name="Ding S.J."/>
            <person name="Wang X.J."/>
            <person name="Zhu J.G."/>
            <person name="Ruan X.D."/>
            <person name="Zhao L."/>
            <person name="Wei J.T."/>
            <person name="Ye R.Z."/>
            <person name="Que T.C."/>
            <person name="Du C.H."/>
            <person name="Zhou Y.H."/>
            <person name="Cheng J.X."/>
            <person name="Dai P.F."/>
            <person name="Guo W.B."/>
            <person name="Han X.H."/>
            <person name="Huang E.J."/>
            <person name="Li L.F."/>
            <person name="Wei W."/>
            <person name="Gao Y.C."/>
            <person name="Liu J.Z."/>
            <person name="Shao H.Z."/>
            <person name="Wang X."/>
            <person name="Wang C.C."/>
            <person name="Yang T.C."/>
            <person name="Huo Q.B."/>
            <person name="Li W."/>
            <person name="Chen H.Y."/>
            <person name="Chen S.E."/>
            <person name="Zhou L.G."/>
            <person name="Ni X.B."/>
            <person name="Tian J.H."/>
            <person name="Sheng Y."/>
            <person name="Liu T."/>
            <person name="Pan Y.S."/>
            <person name="Xia L.Y."/>
            <person name="Li J."/>
            <person name="Zhao F."/>
            <person name="Cao W.C."/>
        </authorList>
    </citation>
    <scope>NUCLEOTIDE SEQUENCE</scope>
    <source>
        <strain evidence="4">Rmic-2018</strain>
    </source>
</reference>
<keyword evidence="5" id="KW-1185">Reference proteome</keyword>